<dbReference type="eggNOG" id="COG3706">
    <property type="taxonomic scope" value="Bacteria"/>
</dbReference>
<dbReference type="HOGENOM" id="CLU_048995_0_0_5"/>
<dbReference type="OrthoDB" id="9782655at2"/>
<dbReference type="AlphaFoldDB" id="A0L8M0"/>
<dbReference type="PROSITE" id="PS50851">
    <property type="entry name" value="CHEW"/>
    <property type="match status" value="1"/>
</dbReference>
<evidence type="ECO:0000256" key="1">
    <source>
        <dbReference type="PROSITE-ProRule" id="PRU00169"/>
    </source>
</evidence>
<accession>A0L8M0</accession>
<dbReference type="Pfam" id="PF01584">
    <property type="entry name" value="CheW"/>
    <property type="match status" value="1"/>
</dbReference>
<dbReference type="PANTHER" id="PTHR47233">
    <property type="entry name" value="CHEMOTAXIS PROTEIN CHEV"/>
    <property type="match status" value="1"/>
</dbReference>
<feature type="domain" description="Response regulatory" evidence="2">
    <location>
        <begin position="184"/>
        <end position="307"/>
    </location>
</feature>
<dbReference type="InterPro" id="IPR002545">
    <property type="entry name" value="CheW-lke_dom"/>
</dbReference>
<name>A0L8M0_MAGMM</name>
<dbReference type="CDD" id="cd00588">
    <property type="entry name" value="CheW_like"/>
    <property type="match status" value="1"/>
</dbReference>
<dbReference type="SMART" id="SM00260">
    <property type="entry name" value="CheW"/>
    <property type="match status" value="1"/>
</dbReference>
<reference evidence="5" key="1">
    <citation type="journal article" date="2009" name="Appl. Environ. Microbiol.">
        <title>Complete genome sequence of the chemolithoautotrophic marine magnetotactic coccus strain MC-1.</title>
        <authorList>
            <person name="Schubbe S."/>
            <person name="Williams T.J."/>
            <person name="Xie G."/>
            <person name="Kiss H.E."/>
            <person name="Brettin T.S."/>
            <person name="Martinez D."/>
            <person name="Ross C.A."/>
            <person name="Schuler D."/>
            <person name="Cox B.L."/>
            <person name="Nealson K.H."/>
            <person name="Bazylinski D.A."/>
        </authorList>
    </citation>
    <scope>NUCLEOTIDE SEQUENCE [LARGE SCALE GENOMIC DNA]</scope>
    <source>
        <strain evidence="5">ATCC BAA-1437 / JCM 17883 / MC-1</strain>
    </source>
</reference>
<organism evidence="4 5">
    <name type="scientific">Magnetococcus marinus (strain ATCC BAA-1437 / JCM 17883 / MC-1)</name>
    <dbReference type="NCBI Taxonomy" id="156889"/>
    <lineage>
        <taxon>Bacteria</taxon>
        <taxon>Pseudomonadati</taxon>
        <taxon>Pseudomonadota</taxon>
        <taxon>Magnetococcia</taxon>
        <taxon>Magnetococcales</taxon>
        <taxon>Magnetococcaceae</taxon>
        <taxon>Magnetococcus</taxon>
    </lineage>
</organism>
<feature type="modified residue" description="4-aspartylphosphate" evidence="1">
    <location>
        <position position="240"/>
    </location>
</feature>
<dbReference type="Gene3D" id="2.40.50.180">
    <property type="entry name" value="CheA-289, Domain 4"/>
    <property type="match status" value="1"/>
</dbReference>
<dbReference type="InterPro" id="IPR024181">
    <property type="entry name" value="Chemotax_regulator_CheV"/>
</dbReference>
<dbReference type="RefSeq" id="WP_011713457.1">
    <property type="nucleotide sequence ID" value="NC_008576.1"/>
</dbReference>
<reference evidence="4 5" key="2">
    <citation type="journal article" date="2012" name="Int. J. Syst. Evol. Microbiol.">
        <title>Magnetococcus marinus gen. nov., sp. nov., a marine, magnetotactic bacterium that represents a novel lineage (Magnetococcaceae fam. nov.; Magnetococcales ord. nov.) at the base of the Alphaproteobacteria.</title>
        <authorList>
            <person name="Bazylinski D.A."/>
            <person name="Williams T.J."/>
            <person name="Lefevre C.T."/>
            <person name="Berg R.J."/>
            <person name="Zhang C.L."/>
            <person name="Bowser S.S."/>
            <person name="Dean A.J."/>
            <person name="Beveridge T.J."/>
        </authorList>
    </citation>
    <scope>NUCLEOTIDE SEQUENCE [LARGE SCALE GENOMIC DNA]</scope>
    <source>
        <strain evidence="5">ATCC BAA-1437 / JCM 17883 / MC-1</strain>
    </source>
</reference>
<dbReference type="eggNOG" id="COG0835">
    <property type="taxonomic scope" value="Bacteria"/>
</dbReference>
<dbReference type="GO" id="GO:0000160">
    <property type="term" value="P:phosphorelay signal transduction system"/>
    <property type="evidence" value="ECO:0007669"/>
    <property type="project" value="InterPro"/>
</dbReference>
<evidence type="ECO:0000313" key="4">
    <source>
        <dbReference type="EMBL" id="ABK44313.1"/>
    </source>
</evidence>
<proteinExistence type="predicted"/>
<dbReference type="SUPFAM" id="SSF52172">
    <property type="entry name" value="CheY-like"/>
    <property type="match status" value="1"/>
</dbReference>
<dbReference type="Pfam" id="PF00072">
    <property type="entry name" value="Response_reg"/>
    <property type="match status" value="1"/>
</dbReference>
<dbReference type="PIRSF" id="PIRSF002867">
    <property type="entry name" value="CheV"/>
    <property type="match status" value="1"/>
</dbReference>
<dbReference type="KEGG" id="mgm:Mmc1_1805"/>
<sequence>MSINLMDEVDQRTNLAFTNQMEMLTFYLSDHQQYGINVFKIIEVIETPKQVTQVAKLHPAIVGSINFRDTMVTVLDLSAAMGLDAVAFRQEVSYIIICEYSNTVQGFLISQPNRLLQKSWKEIKRPGYGVLDQGFLTAITYDEEEHAIQILDIERILGEVLGISLEVSQEIVKQGTGIDFSQALVLIVDDSRAALKMLGNTLDKLKIPFVEQSCAEDALNYLHKNLDAEGRTPVNMIISDIEMPGMDGFTLTRTVKAHPELQSIPLILHSSMSNKANRDKAIKVGADDFVAKFKPDEIARAIMEHLGVMLPG</sequence>
<dbReference type="STRING" id="156889.Mmc1_1805"/>
<keyword evidence="1" id="KW-0597">Phosphoprotein</keyword>
<dbReference type="Proteomes" id="UP000002586">
    <property type="component" value="Chromosome"/>
</dbReference>
<evidence type="ECO:0000259" key="3">
    <source>
        <dbReference type="PROSITE" id="PS50851"/>
    </source>
</evidence>
<dbReference type="InterPro" id="IPR011006">
    <property type="entry name" value="CheY-like_superfamily"/>
</dbReference>
<dbReference type="PANTHER" id="PTHR47233:SF3">
    <property type="entry name" value="CHEMOTAXIS PROTEIN CHEV"/>
    <property type="match status" value="1"/>
</dbReference>
<feature type="domain" description="CheW-like" evidence="3">
    <location>
        <begin position="20"/>
        <end position="162"/>
    </location>
</feature>
<dbReference type="PROSITE" id="PS50110">
    <property type="entry name" value="RESPONSE_REGULATORY"/>
    <property type="match status" value="1"/>
</dbReference>
<dbReference type="InterPro" id="IPR036061">
    <property type="entry name" value="CheW-like_dom_sf"/>
</dbReference>
<dbReference type="Gene3D" id="2.30.30.40">
    <property type="entry name" value="SH3 Domains"/>
    <property type="match status" value="1"/>
</dbReference>
<dbReference type="InterPro" id="IPR001789">
    <property type="entry name" value="Sig_transdc_resp-reg_receiver"/>
</dbReference>
<protein>
    <submittedName>
        <fullName evidence="4">Response regulator receiver modulated CheW protein</fullName>
    </submittedName>
</protein>
<dbReference type="Gene3D" id="3.40.50.2300">
    <property type="match status" value="1"/>
</dbReference>
<dbReference type="SMART" id="SM00448">
    <property type="entry name" value="REC"/>
    <property type="match status" value="1"/>
</dbReference>
<evidence type="ECO:0000313" key="5">
    <source>
        <dbReference type="Proteomes" id="UP000002586"/>
    </source>
</evidence>
<dbReference type="GO" id="GO:0006935">
    <property type="term" value="P:chemotaxis"/>
    <property type="evidence" value="ECO:0007669"/>
    <property type="project" value="InterPro"/>
</dbReference>
<keyword evidence="5" id="KW-1185">Reference proteome</keyword>
<dbReference type="SUPFAM" id="SSF50341">
    <property type="entry name" value="CheW-like"/>
    <property type="match status" value="1"/>
</dbReference>
<gene>
    <name evidence="4" type="ordered locus">Mmc1_1805</name>
</gene>
<evidence type="ECO:0000259" key="2">
    <source>
        <dbReference type="PROSITE" id="PS50110"/>
    </source>
</evidence>
<dbReference type="EMBL" id="CP000471">
    <property type="protein sequence ID" value="ABK44313.1"/>
    <property type="molecule type" value="Genomic_DNA"/>
</dbReference>